<sequence length="148" mass="16835">MAAAGSGSGCDEYEEHCPGLEPFFFDEAEAVADHERRMRREQEEAQKKEQRVQAANADKLAMAKILDYDPKQGGKYYNRFPFADFSKFNIDEELNILSVKIASLDVDFPINVYGTVIARGNIDGKCIYLFRREKDHCQLINSMVHSSC</sequence>
<evidence type="ECO:0000256" key="1">
    <source>
        <dbReference type="SAM" id="Coils"/>
    </source>
</evidence>
<keyword evidence="1" id="KW-0175">Coiled coil</keyword>
<dbReference type="AlphaFoldDB" id="A0A3L6QCF7"/>
<feature type="coiled-coil region" evidence="1">
    <location>
        <begin position="31"/>
        <end position="60"/>
    </location>
</feature>
<dbReference type="STRING" id="4540.A0A3L6QCF7"/>
<dbReference type="PANTHER" id="PTHR33065:SF64">
    <property type="entry name" value="OS05G0109100 PROTEIN"/>
    <property type="match status" value="1"/>
</dbReference>
<organism evidence="3 4">
    <name type="scientific">Panicum miliaceum</name>
    <name type="common">Proso millet</name>
    <name type="synonym">Broomcorn millet</name>
    <dbReference type="NCBI Taxonomy" id="4540"/>
    <lineage>
        <taxon>Eukaryota</taxon>
        <taxon>Viridiplantae</taxon>
        <taxon>Streptophyta</taxon>
        <taxon>Embryophyta</taxon>
        <taxon>Tracheophyta</taxon>
        <taxon>Spermatophyta</taxon>
        <taxon>Magnoliopsida</taxon>
        <taxon>Liliopsida</taxon>
        <taxon>Poales</taxon>
        <taxon>Poaceae</taxon>
        <taxon>PACMAD clade</taxon>
        <taxon>Panicoideae</taxon>
        <taxon>Panicodae</taxon>
        <taxon>Paniceae</taxon>
        <taxon>Panicinae</taxon>
        <taxon>Panicum</taxon>
        <taxon>Panicum sect. Panicum</taxon>
    </lineage>
</organism>
<dbReference type="OrthoDB" id="694865at2759"/>
<dbReference type="InterPro" id="IPR046533">
    <property type="entry name" value="DUF6598"/>
</dbReference>
<reference evidence="4" key="1">
    <citation type="journal article" date="2019" name="Nat. Commun.">
        <title>The genome of broomcorn millet.</title>
        <authorList>
            <person name="Zou C."/>
            <person name="Miki D."/>
            <person name="Li D."/>
            <person name="Tang Q."/>
            <person name="Xiao L."/>
            <person name="Rajput S."/>
            <person name="Deng P."/>
            <person name="Jia W."/>
            <person name="Huang R."/>
            <person name="Zhang M."/>
            <person name="Sun Y."/>
            <person name="Hu J."/>
            <person name="Fu X."/>
            <person name="Schnable P.S."/>
            <person name="Li F."/>
            <person name="Zhang H."/>
            <person name="Feng B."/>
            <person name="Zhu X."/>
            <person name="Liu R."/>
            <person name="Schnable J.C."/>
            <person name="Zhu J.-K."/>
            <person name="Zhang H."/>
        </authorList>
    </citation>
    <scope>NUCLEOTIDE SEQUENCE [LARGE SCALE GENOMIC DNA]</scope>
</reference>
<comment type="caution">
    <text evidence="3">The sequence shown here is derived from an EMBL/GenBank/DDBJ whole genome shotgun (WGS) entry which is preliminary data.</text>
</comment>
<evidence type="ECO:0000313" key="3">
    <source>
        <dbReference type="EMBL" id="RLM78408.1"/>
    </source>
</evidence>
<dbReference type="Proteomes" id="UP000275267">
    <property type="component" value="Unassembled WGS sequence"/>
</dbReference>
<dbReference type="EMBL" id="PQIB02000012">
    <property type="protein sequence ID" value="RLM78408.1"/>
    <property type="molecule type" value="Genomic_DNA"/>
</dbReference>
<proteinExistence type="predicted"/>
<keyword evidence="4" id="KW-1185">Reference proteome</keyword>
<feature type="domain" description="DUF6598" evidence="2">
    <location>
        <begin position="94"/>
        <end position="142"/>
    </location>
</feature>
<dbReference type="Pfam" id="PF20241">
    <property type="entry name" value="DUF6598"/>
    <property type="match status" value="1"/>
</dbReference>
<gene>
    <name evidence="3" type="ORF">C2845_PM12G02210</name>
</gene>
<protein>
    <recommendedName>
        <fullName evidence="2">DUF6598 domain-containing protein</fullName>
    </recommendedName>
</protein>
<evidence type="ECO:0000313" key="4">
    <source>
        <dbReference type="Proteomes" id="UP000275267"/>
    </source>
</evidence>
<accession>A0A3L6QCF7</accession>
<name>A0A3L6QCF7_PANMI</name>
<evidence type="ECO:0000259" key="2">
    <source>
        <dbReference type="Pfam" id="PF20241"/>
    </source>
</evidence>
<dbReference type="PANTHER" id="PTHR33065">
    <property type="entry name" value="OS07G0486400 PROTEIN"/>
    <property type="match status" value="1"/>
</dbReference>